<evidence type="ECO:0000256" key="7">
    <source>
        <dbReference type="ARBA" id="ARBA00023114"/>
    </source>
</evidence>
<keyword evidence="5" id="KW-0732">Signal</keyword>
<gene>
    <name evidence="11" type="ORF">WSI_00910</name>
</gene>
<evidence type="ECO:0000256" key="3">
    <source>
        <dbReference type="ARBA" id="ARBA00022452"/>
    </source>
</evidence>
<dbReference type="SUPFAM" id="SSF56935">
    <property type="entry name" value="Porins"/>
    <property type="match status" value="1"/>
</dbReference>
<dbReference type="GeneID" id="93076555"/>
<proteinExistence type="inferred from homology"/>
<dbReference type="Proteomes" id="UP000011820">
    <property type="component" value="Chromosome"/>
</dbReference>
<evidence type="ECO:0000256" key="8">
    <source>
        <dbReference type="ARBA" id="ARBA00023136"/>
    </source>
</evidence>
<reference evidence="11 12" key="1">
    <citation type="journal article" date="2013" name="Genome Announc.">
        <title>Complete Genome Sequence of a Chinese Strain of 'Candidatus Liberibacter asiaticus'.</title>
        <authorList>
            <person name="Lin H."/>
            <person name="Han C.S."/>
            <person name="Liu B."/>
            <person name="Lou B."/>
            <person name="Bai X."/>
            <person name="Deng C."/>
            <person name="Civerolo E.L."/>
            <person name="Gupta G."/>
        </authorList>
    </citation>
    <scope>NUCLEOTIDE SEQUENCE [LARGE SCALE GENOMIC DNA]</scope>
    <source>
        <strain evidence="12">gxpsy</strain>
    </source>
</reference>
<evidence type="ECO:0000256" key="5">
    <source>
        <dbReference type="ARBA" id="ARBA00022729"/>
    </source>
</evidence>
<evidence type="ECO:0000256" key="2">
    <source>
        <dbReference type="ARBA" id="ARBA00022448"/>
    </source>
</evidence>
<keyword evidence="3 10" id="KW-1134">Transmembrane beta strand</keyword>
<comment type="similarity">
    <text evidence="1 10">Belongs to the alphaproteobacteria porin family.</text>
</comment>
<sequence>MGLKKFFLGTVAVATIISYSESFAYVRGKTSMVSNNRARNRSAGKVGNVLPHITKVGGSLEKSLQARYHKLNGNNEFNSLAYDIPVKGNLEVNANAGDVTGVAKLKLAVDDVLSMQFAESDVRALAFTVPSSKLSVEELSLSMKGARLGYYKSWSDEVNPVYSPTTLYNDARGLDKMMSLSYRHSFGLLKAGLSTDLLQKDGLKQVLGIGYMASYAIGKIRSTVTGGYDAGTNNVAIRANISSPVSRAGTLDCGAVWASGDNSYYDKSKYSVFAGYKFDVAKSITISGGGQYFGDINKTGKDGWSAGISAKYMISSGLEAQASVAFNDNFVKKGVAIDKGVDLSVGLKKSF</sequence>
<dbReference type="Gene3D" id="2.40.160.10">
    <property type="entry name" value="Porin"/>
    <property type="match status" value="1"/>
</dbReference>
<keyword evidence="9 10" id="KW-0998">Cell outer membrane</keyword>
<dbReference type="Pfam" id="PF02530">
    <property type="entry name" value="Porin_2"/>
    <property type="match status" value="1"/>
</dbReference>
<keyword evidence="2 10" id="KW-0813">Transport</keyword>
<accession>A0ABM5NEX1</accession>
<name>A0ABM5NEX1_LIBAS</name>
<keyword evidence="8 10" id="KW-0472">Membrane</keyword>
<comment type="subcellular location">
    <subcellularLocation>
        <location evidence="10">Cell outer membrane</location>
        <topology evidence="10">Multi-pass membrane protein</topology>
    </subcellularLocation>
</comment>
<evidence type="ECO:0000256" key="4">
    <source>
        <dbReference type="ARBA" id="ARBA00022692"/>
    </source>
</evidence>
<keyword evidence="12" id="KW-1185">Reference proteome</keyword>
<dbReference type="RefSeq" id="WP_012778533.1">
    <property type="nucleotide sequence ID" value="NC_020549.1"/>
</dbReference>
<keyword evidence="4 10" id="KW-0812">Transmembrane</keyword>
<evidence type="ECO:0000256" key="1">
    <source>
        <dbReference type="ARBA" id="ARBA00009521"/>
    </source>
</evidence>
<comment type="function">
    <text evidence="10">Forms passive diffusion pores that allow small molecular weight hydrophilic materials across the outer membrane.</text>
</comment>
<evidence type="ECO:0000313" key="12">
    <source>
        <dbReference type="Proteomes" id="UP000011820"/>
    </source>
</evidence>
<dbReference type="InterPro" id="IPR003684">
    <property type="entry name" value="Porin_alphabac"/>
</dbReference>
<evidence type="ECO:0000256" key="6">
    <source>
        <dbReference type="ARBA" id="ARBA00023065"/>
    </source>
</evidence>
<keyword evidence="7 10" id="KW-0626">Porin</keyword>
<organism evidence="11 12">
    <name type="scientific">Candidatus Liberibacter asiaticus str. gxpsy</name>
    <dbReference type="NCBI Taxonomy" id="1174529"/>
    <lineage>
        <taxon>Bacteria</taxon>
        <taxon>Pseudomonadati</taxon>
        <taxon>Pseudomonadota</taxon>
        <taxon>Alphaproteobacteria</taxon>
        <taxon>Hyphomicrobiales</taxon>
        <taxon>Rhizobiaceae</taxon>
        <taxon>Liberibacter</taxon>
    </lineage>
</organism>
<evidence type="ECO:0000256" key="9">
    <source>
        <dbReference type="ARBA" id="ARBA00023237"/>
    </source>
</evidence>
<keyword evidence="6 10" id="KW-0406">Ion transport</keyword>
<protein>
    <recommendedName>
        <fullName evidence="10">Porin</fullName>
    </recommendedName>
</protein>
<evidence type="ECO:0000313" key="11">
    <source>
        <dbReference type="EMBL" id="AGH16554.1"/>
    </source>
</evidence>
<dbReference type="InterPro" id="IPR023614">
    <property type="entry name" value="Porin_dom_sf"/>
</dbReference>
<evidence type="ECO:0000256" key="10">
    <source>
        <dbReference type="RuleBase" id="RU364005"/>
    </source>
</evidence>
<comment type="domain">
    <text evidence="10">Consists of 16-stranded beta-barrel sheets, with large surface-exposed loops, that form a transmembrane pore at the center of each barrel. The pore is partially ocluded by a peptide loop that folds into the pore lumen.</text>
</comment>
<dbReference type="EMBL" id="CP004005">
    <property type="protein sequence ID" value="AGH16554.1"/>
    <property type="molecule type" value="Genomic_DNA"/>
</dbReference>